<feature type="active site" description="Nucleophile" evidence="7">
    <location>
        <position position="92"/>
    </location>
</feature>
<feature type="active site" description="Charge relay system" evidence="7">
    <location>
        <position position="203"/>
    </location>
</feature>
<dbReference type="InterPro" id="IPR002161">
    <property type="entry name" value="PdxT/SNO"/>
</dbReference>
<proteinExistence type="inferred from homology"/>
<dbReference type="PIRSF" id="PIRSF005639">
    <property type="entry name" value="Glut_amidoT_SNO"/>
    <property type="match status" value="1"/>
</dbReference>
<dbReference type="GO" id="GO:0005829">
    <property type="term" value="C:cytosol"/>
    <property type="evidence" value="ECO:0007669"/>
    <property type="project" value="TreeGrafter"/>
</dbReference>
<evidence type="ECO:0000256" key="2">
    <source>
        <dbReference type="ARBA" id="ARBA00012918"/>
    </source>
</evidence>
<evidence type="ECO:0000256" key="6">
    <source>
        <dbReference type="ARBA" id="ARBA00049534"/>
    </source>
</evidence>
<dbReference type="PANTHER" id="PTHR31559:SF0">
    <property type="entry name" value="PYRIDOXAL 5'-PHOSPHATE SYNTHASE SUBUNIT SNO1-RELATED"/>
    <property type="match status" value="1"/>
</dbReference>
<keyword evidence="4 9" id="KW-0315">Glutamine amidotransferase</keyword>
<dbReference type="PROSITE" id="PS51130">
    <property type="entry name" value="PDXT_SNO_2"/>
    <property type="match status" value="1"/>
</dbReference>
<dbReference type="SUPFAM" id="SSF52317">
    <property type="entry name" value="Class I glutamine amidotransferase-like"/>
    <property type="match status" value="1"/>
</dbReference>
<sequence>MMSTKPVLTIGVLALQGSFAEHLNTLASVPVISLPFAPQYVLVRTQADLELCSALIIPGGESTTMSLLATRTGMLEPLRDFVSEGKPVWGTCAGLIWLSSHIEDGKEGQEKLTIGGLEGVTVRRNRFGRQRESFMGDVLFTENIFDCLLPPPTFLSRSGSATPRTEDPAIKVMARLAGPTPDSEGEIVAVKRDYIFGTSFHPELTSDKRIHSWWLKEVVGKWLLKQGARTPLPGLAPH</sequence>
<dbReference type="GO" id="GO:0004359">
    <property type="term" value="F:glutaminase activity"/>
    <property type="evidence" value="ECO:0007669"/>
    <property type="project" value="UniProtKB-EC"/>
</dbReference>
<reference evidence="9 10" key="1">
    <citation type="journal article" date="2018" name="Nat. Ecol. Evol.">
        <title>Pezizomycetes genomes reveal the molecular basis of ectomycorrhizal truffle lifestyle.</title>
        <authorList>
            <person name="Murat C."/>
            <person name="Payen T."/>
            <person name="Noel B."/>
            <person name="Kuo A."/>
            <person name="Morin E."/>
            <person name="Chen J."/>
            <person name="Kohler A."/>
            <person name="Krizsan K."/>
            <person name="Balestrini R."/>
            <person name="Da Silva C."/>
            <person name="Montanini B."/>
            <person name="Hainaut M."/>
            <person name="Levati E."/>
            <person name="Barry K.W."/>
            <person name="Belfiori B."/>
            <person name="Cichocki N."/>
            <person name="Clum A."/>
            <person name="Dockter R.B."/>
            <person name="Fauchery L."/>
            <person name="Guy J."/>
            <person name="Iotti M."/>
            <person name="Le Tacon F."/>
            <person name="Lindquist E.A."/>
            <person name="Lipzen A."/>
            <person name="Malagnac F."/>
            <person name="Mello A."/>
            <person name="Molinier V."/>
            <person name="Miyauchi S."/>
            <person name="Poulain J."/>
            <person name="Riccioni C."/>
            <person name="Rubini A."/>
            <person name="Sitrit Y."/>
            <person name="Splivallo R."/>
            <person name="Traeger S."/>
            <person name="Wang M."/>
            <person name="Zifcakova L."/>
            <person name="Wipf D."/>
            <person name="Zambonelli A."/>
            <person name="Paolocci F."/>
            <person name="Nowrousian M."/>
            <person name="Ottonello S."/>
            <person name="Baldrian P."/>
            <person name="Spatafora J.W."/>
            <person name="Henrissat B."/>
            <person name="Nagy L.G."/>
            <person name="Aury J.M."/>
            <person name="Wincker P."/>
            <person name="Grigoriev I.V."/>
            <person name="Bonfante P."/>
            <person name="Martin F.M."/>
        </authorList>
    </citation>
    <scope>NUCLEOTIDE SEQUENCE [LARGE SCALE GENOMIC DNA]</scope>
    <source>
        <strain evidence="9 10">RN42</strain>
    </source>
</reference>
<dbReference type="PANTHER" id="PTHR31559">
    <property type="entry name" value="PYRIDOXAL 5'-PHOSPHATE SYNTHASE SUBUNIT SNO"/>
    <property type="match status" value="1"/>
</dbReference>
<dbReference type="GO" id="GO:0016829">
    <property type="term" value="F:lyase activity"/>
    <property type="evidence" value="ECO:0007669"/>
    <property type="project" value="UniProtKB-KW"/>
</dbReference>
<organism evidence="9 10">
    <name type="scientific">Ascobolus immersus RN42</name>
    <dbReference type="NCBI Taxonomy" id="1160509"/>
    <lineage>
        <taxon>Eukaryota</taxon>
        <taxon>Fungi</taxon>
        <taxon>Dikarya</taxon>
        <taxon>Ascomycota</taxon>
        <taxon>Pezizomycotina</taxon>
        <taxon>Pezizomycetes</taxon>
        <taxon>Pezizales</taxon>
        <taxon>Ascobolaceae</taxon>
        <taxon>Ascobolus</taxon>
    </lineage>
</organism>
<accession>A0A3N4IB93</accession>
<gene>
    <name evidence="9" type="ORF">BJ508DRAFT_237288</name>
</gene>
<dbReference type="Proteomes" id="UP000275078">
    <property type="component" value="Unassembled WGS sequence"/>
</dbReference>
<dbReference type="NCBIfam" id="TIGR03800">
    <property type="entry name" value="PLP_synth_Pdx2"/>
    <property type="match status" value="1"/>
</dbReference>
<keyword evidence="5" id="KW-0456">Lyase</keyword>
<dbReference type="STRING" id="1160509.A0A3N4IB93"/>
<dbReference type="InterPro" id="IPR021196">
    <property type="entry name" value="PdxT/SNO_CS"/>
</dbReference>
<evidence type="ECO:0000256" key="5">
    <source>
        <dbReference type="ARBA" id="ARBA00023239"/>
    </source>
</evidence>
<dbReference type="Pfam" id="PF01174">
    <property type="entry name" value="SNO"/>
    <property type="match status" value="1"/>
</dbReference>
<dbReference type="PROSITE" id="PS01236">
    <property type="entry name" value="PDXT_SNO_1"/>
    <property type="match status" value="1"/>
</dbReference>
<dbReference type="EMBL" id="ML119665">
    <property type="protein sequence ID" value="RPA83363.1"/>
    <property type="molecule type" value="Genomic_DNA"/>
</dbReference>
<dbReference type="AlphaFoldDB" id="A0A3N4IB93"/>
<evidence type="ECO:0000256" key="7">
    <source>
        <dbReference type="PIRSR" id="PIRSR005639-1"/>
    </source>
</evidence>
<dbReference type="GO" id="GO:0008614">
    <property type="term" value="P:pyridoxine metabolic process"/>
    <property type="evidence" value="ECO:0007669"/>
    <property type="project" value="TreeGrafter"/>
</dbReference>
<keyword evidence="3" id="KW-0378">Hydrolase</keyword>
<keyword evidence="8" id="KW-0732">Signal</keyword>
<comment type="catalytic activity">
    <reaction evidence="6">
        <text>L-glutamine + H2O = L-glutamate + NH4(+)</text>
        <dbReference type="Rhea" id="RHEA:15889"/>
        <dbReference type="ChEBI" id="CHEBI:15377"/>
        <dbReference type="ChEBI" id="CHEBI:28938"/>
        <dbReference type="ChEBI" id="CHEBI:29985"/>
        <dbReference type="ChEBI" id="CHEBI:58359"/>
        <dbReference type="EC" id="3.5.1.2"/>
    </reaction>
</comment>
<dbReference type="EC" id="3.5.1.2" evidence="2"/>
<comment type="similarity">
    <text evidence="1">Belongs to the glutaminase PdxT/SNO family.</text>
</comment>
<keyword evidence="9" id="KW-0808">Transferase</keyword>
<dbReference type="InterPro" id="IPR029062">
    <property type="entry name" value="Class_I_gatase-like"/>
</dbReference>
<evidence type="ECO:0000256" key="8">
    <source>
        <dbReference type="SAM" id="SignalP"/>
    </source>
</evidence>
<feature type="signal peptide" evidence="8">
    <location>
        <begin position="1"/>
        <end position="20"/>
    </location>
</feature>
<dbReference type="GO" id="GO:0042823">
    <property type="term" value="P:pyridoxal phosphate biosynthetic process"/>
    <property type="evidence" value="ECO:0007669"/>
    <property type="project" value="InterPro"/>
</dbReference>
<evidence type="ECO:0000256" key="4">
    <source>
        <dbReference type="ARBA" id="ARBA00022962"/>
    </source>
</evidence>
<feature type="chain" id="PRO_5018277056" description="glutaminase" evidence="8">
    <location>
        <begin position="21"/>
        <end position="238"/>
    </location>
</feature>
<feature type="active site" description="Charge relay system" evidence="7">
    <location>
        <position position="201"/>
    </location>
</feature>
<evidence type="ECO:0000256" key="1">
    <source>
        <dbReference type="ARBA" id="ARBA00008345"/>
    </source>
</evidence>
<dbReference type="GO" id="GO:1903600">
    <property type="term" value="C:glutaminase complex"/>
    <property type="evidence" value="ECO:0007669"/>
    <property type="project" value="TreeGrafter"/>
</dbReference>
<keyword evidence="10" id="KW-1185">Reference proteome</keyword>
<name>A0A3N4IB93_ASCIM</name>
<dbReference type="GO" id="GO:0016740">
    <property type="term" value="F:transferase activity"/>
    <property type="evidence" value="ECO:0007669"/>
    <property type="project" value="UniProtKB-KW"/>
</dbReference>
<evidence type="ECO:0000313" key="10">
    <source>
        <dbReference type="Proteomes" id="UP000275078"/>
    </source>
</evidence>
<dbReference type="Gene3D" id="3.40.50.880">
    <property type="match status" value="1"/>
</dbReference>
<evidence type="ECO:0000313" key="9">
    <source>
        <dbReference type="EMBL" id="RPA83363.1"/>
    </source>
</evidence>
<dbReference type="OrthoDB" id="2039at2759"/>
<protein>
    <recommendedName>
        <fullName evidence="2">glutaminase</fullName>
        <ecNumber evidence="2">3.5.1.2</ecNumber>
    </recommendedName>
</protein>
<dbReference type="PROSITE" id="PS51273">
    <property type="entry name" value="GATASE_TYPE_1"/>
    <property type="match status" value="1"/>
</dbReference>
<evidence type="ECO:0000256" key="3">
    <source>
        <dbReference type="ARBA" id="ARBA00022801"/>
    </source>
</evidence>